<dbReference type="Proteomes" id="UP001594351">
    <property type="component" value="Unassembled WGS sequence"/>
</dbReference>
<reference evidence="1 2" key="1">
    <citation type="submission" date="2024-09" db="EMBL/GenBank/DDBJ databases">
        <title>Laminarin stimulates single cell rates of sulfate reduction while oxygen inhibits transcriptomic activity in coastal marine sediment.</title>
        <authorList>
            <person name="Lindsay M."/>
            <person name="Orcutt B."/>
            <person name="Emerson D."/>
            <person name="Stepanauskas R."/>
            <person name="D'Angelo T."/>
        </authorList>
    </citation>
    <scope>NUCLEOTIDE SEQUENCE [LARGE SCALE GENOMIC DNA]</scope>
    <source>
        <strain evidence="1">SAG AM-311-K15</strain>
    </source>
</reference>
<evidence type="ECO:0000313" key="2">
    <source>
        <dbReference type="Proteomes" id="UP001594351"/>
    </source>
</evidence>
<proteinExistence type="predicted"/>
<protein>
    <submittedName>
        <fullName evidence="1">Uncharacterized protein</fullName>
    </submittedName>
</protein>
<organism evidence="1 2">
    <name type="scientific">candidate division CSSED10-310 bacterium</name>
    <dbReference type="NCBI Taxonomy" id="2855610"/>
    <lineage>
        <taxon>Bacteria</taxon>
        <taxon>Bacteria division CSSED10-310</taxon>
    </lineage>
</organism>
<accession>A0ABV6Z5J4</accession>
<comment type="caution">
    <text evidence="1">The sequence shown here is derived from an EMBL/GenBank/DDBJ whole genome shotgun (WGS) entry which is preliminary data.</text>
</comment>
<keyword evidence="2" id="KW-1185">Reference proteome</keyword>
<dbReference type="EMBL" id="JBHPBY010000583">
    <property type="protein sequence ID" value="MFC1853721.1"/>
    <property type="molecule type" value="Genomic_DNA"/>
</dbReference>
<name>A0ABV6Z5J4_UNCC1</name>
<gene>
    <name evidence="1" type="ORF">ACFL27_26355</name>
</gene>
<sequence>MSFTIGKPLDMLLLTTPVGTRSESLEMPIYTNPVFDLQAVRDFIQAHENESDINAMQIGPRERLIISSQQIIVRNKGFSIKKIELRLRLLNQIFERSAAGAVAIPESGIDSQEVPENIRDLIPLAEKWGLGDDTERAELWQEAPPAAKETLKEKLTGRTGDITAWLDSYNESEELPPAATGPFMWLLEGLDENGYWPAEQNR</sequence>
<evidence type="ECO:0000313" key="1">
    <source>
        <dbReference type="EMBL" id="MFC1853721.1"/>
    </source>
</evidence>